<reference evidence="3 4" key="1">
    <citation type="submission" date="2023-05" db="EMBL/GenBank/DDBJ databases">
        <title>Chelatococcus sp. nov., a moderately thermophilic bacterium isolated from hot spring microbial mat.</title>
        <authorList>
            <person name="Hu C.-J."/>
            <person name="Li W.-J."/>
        </authorList>
    </citation>
    <scope>NUCLEOTIDE SEQUENCE [LARGE SCALE GENOMIC DNA]</scope>
    <source>
        <strain evidence="3 4">SYSU G07232</strain>
    </source>
</reference>
<dbReference type="InterPro" id="IPR050126">
    <property type="entry name" value="Ap4A_hydrolase"/>
</dbReference>
<evidence type="ECO:0000256" key="1">
    <source>
        <dbReference type="ARBA" id="ARBA00008950"/>
    </source>
</evidence>
<gene>
    <name evidence="3" type="ORF">QNA08_17720</name>
</gene>
<dbReference type="RefSeq" id="WP_283742055.1">
    <property type="nucleotide sequence ID" value="NZ_JASJEV010000016.1"/>
</dbReference>
<protein>
    <submittedName>
        <fullName evidence="3">Metallophosphoesterase family protein</fullName>
    </submittedName>
</protein>
<dbReference type="PANTHER" id="PTHR42850">
    <property type="entry name" value="METALLOPHOSPHOESTERASE"/>
    <property type="match status" value="1"/>
</dbReference>
<dbReference type="InterPro" id="IPR029052">
    <property type="entry name" value="Metallo-depent_PP-like"/>
</dbReference>
<keyword evidence="4" id="KW-1185">Reference proteome</keyword>
<dbReference type="PIRSF" id="PIRSF000883">
    <property type="entry name" value="Pesterase_MJ0912"/>
    <property type="match status" value="1"/>
</dbReference>
<evidence type="ECO:0000259" key="2">
    <source>
        <dbReference type="Pfam" id="PF12850"/>
    </source>
</evidence>
<organism evidence="3 4">
    <name type="scientific">Chelatococcus albus</name>
    <dbReference type="NCBI Taxonomy" id="3047466"/>
    <lineage>
        <taxon>Bacteria</taxon>
        <taxon>Pseudomonadati</taxon>
        <taxon>Pseudomonadota</taxon>
        <taxon>Alphaproteobacteria</taxon>
        <taxon>Hyphomicrobiales</taxon>
        <taxon>Chelatococcaceae</taxon>
        <taxon>Chelatococcus</taxon>
    </lineage>
</organism>
<evidence type="ECO:0000313" key="3">
    <source>
        <dbReference type="EMBL" id="MDJ1160055.1"/>
    </source>
</evidence>
<dbReference type="InterPro" id="IPR011152">
    <property type="entry name" value="Pesterase_MJ0912"/>
</dbReference>
<dbReference type="EMBL" id="JASJEV010000016">
    <property type="protein sequence ID" value="MDJ1160055.1"/>
    <property type="molecule type" value="Genomic_DNA"/>
</dbReference>
<proteinExistence type="inferred from homology"/>
<feature type="domain" description="Calcineurin-like phosphoesterase" evidence="2">
    <location>
        <begin position="1"/>
        <end position="179"/>
    </location>
</feature>
<sequence>MRLAIIADVHGNLPALDAVLRDIWRRGADGVVNLGDCVSGPLWPRETCERLMELDLPTVRGNHDRVVGTGRPGALGLSDRHAYDALDDAQRAWLAGLPPRLTLAGGVTLFHATPADDMAYLLDEVADGRLTLAPLASIAARLAEVEEGVALCGHSHQPRAARLPTGQLVVNPGSVGCPAYSDDAPPHVSETGSPHARYAVLTLGEHGAEIELLAIPYDWESAAVEAEKNGRPSWAHALRTGFIGPGVSP</sequence>
<dbReference type="Pfam" id="PF12850">
    <property type="entry name" value="Metallophos_2"/>
    <property type="match status" value="1"/>
</dbReference>
<dbReference type="PANTHER" id="PTHR42850:SF2">
    <property type="entry name" value="BLL5683 PROTEIN"/>
    <property type="match status" value="1"/>
</dbReference>
<dbReference type="InterPro" id="IPR024654">
    <property type="entry name" value="Calcineurin-like_PHP_lpxH"/>
</dbReference>
<evidence type="ECO:0000313" key="4">
    <source>
        <dbReference type="Proteomes" id="UP001321492"/>
    </source>
</evidence>
<accession>A0ABT7AL13</accession>
<comment type="similarity">
    <text evidence="1">Belongs to the metallophosphoesterase superfamily. YfcE family.</text>
</comment>
<comment type="caution">
    <text evidence="3">The sequence shown here is derived from an EMBL/GenBank/DDBJ whole genome shotgun (WGS) entry which is preliminary data.</text>
</comment>
<dbReference type="Proteomes" id="UP001321492">
    <property type="component" value="Unassembled WGS sequence"/>
</dbReference>
<dbReference type="Gene3D" id="3.60.21.10">
    <property type="match status" value="1"/>
</dbReference>
<dbReference type="SUPFAM" id="SSF56300">
    <property type="entry name" value="Metallo-dependent phosphatases"/>
    <property type="match status" value="1"/>
</dbReference>
<name>A0ABT7AL13_9HYPH</name>